<dbReference type="RefSeq" id="WP_257529717.1">
    <property type="nucleotide sequence ID" value="NZ_JANKAS010000003.1"/>
</dbReference>
<keyword evidence="2" id="KW-0520">NAD</keyword>
<evidence type="ECO:0000313" key="6">
    <source>
        <dbReference type="EMBL" id="MCR1898241.1"/>
    </source>
</evidence>
<gene>
    <name evidence="6" type="ORF">NSA47_04465</name>
</gene>
<comment type="catalytic activity">
    <reaction evidence="3">
        <text>D-mannitol 1-phosphate + NAD(+) = beta-D-fructose 6-phosphate + NADH + H(+)</text>
        <dbReference type="Rhea" id="RHEA:19661"/>
        <dbReference type="ChEBI" id="CHEBI:15378"/>
        <dbReference type="ChEBI" id="CHEBI:57540"/>
        <dbReference type="ChEBI" id="CHEBI:57634"/>
        <dbReference type="ChEBI" id="CHEBI:57945"/>
        <dbReference type="ChEBI" id="CHEBI:61381"/>
        <dbReference type="EC" id="1.1.1.17"/>
    </reaction>
</comment>
<proteinExistence type="predicted"/>
<reference evidence="6" key="1">
    <citation type="submission" date="2022-07" db="EMBL/GenBank/DDBJ databases">
        <title>Enhanced cultured diversity of the mouse gut microbiota enables custom-made synthetic communities.</title>
        <authorList>
            <person name="Afrizal A."/>
        </authorList>
    </citation>
    <scope>NUCLEOTIDE SEQUENCE</scope>
    <source>
        <strain evidence="6">DSM 28593</strain>
    </source>
</reference>
<dbReference type="InterPro" id="IPR013131">
    <property type="entry name" value="Mannitol_DH_N"/>
</dbReference>
<protein>
    <submittedName>
        <fullName evidence="6">Mannitol dehydrogenase</fullName>
    </submittedName>
</protein>
<dbReference type="PANTHER" id="PTHR30524">
    <property type="entry name" value="MANNITOL-1-PHOSPHATE 5-DEHYDROGENASE"/>
    <property type="match status" value="1"/>
</dbReference>
<dbReference type="InterPro" id="IPR036291">
    <property type="entry name" value="NAD(P)-bd_dom_sf"/>
</dbReference>
<evidence type="ECO:0000259" key="5">
    <source>
        <dbReference type="Pfam" id="PF08125"/>
    </source>
</evidence>
<accession>A0AAE3HDQ8</accession>
<dbReference type="InterPro" id="IPR008927">
    <property type="entry name" value="6-PGluconate_DH-like_C_sf"/>
</dbReference>
<feature type="domain" description="Mannitol dehydrogenase C-terminal" evidence="5">
    <location>
        <begin position="220"/>
        <end position="361"/>
    </location>
</feature>
<dbReference type="GO" id="GO:0019592">
    <property type="term" value="P:mannitol catabolic process"/>
    <property type="evidence" value="ECO:0007669"/>
    <property type="project" value="TreeGrafter"/>
</dbReference>
<sequence length="400" mass="45524">MQNQDKAILIIGAGNIGRGVIGSLFYQSGYKLVIYDIMAERMKKLAEQGKYLVERVGEEKTQRIIVDNFEVLDCSDTKELIERITTIDLVACCVYEGAFESICKNISEAIKRRVTVGKSYLNVLLCVNALGAPEYFNKQIENNLVQNAEALNYFHNNVGICQVLVGTAGLPSPKELLAADPFAVTTRLGGYVGIDREHFKGQFPEVESVSRVEKANAQIYRKVYTGNMKHTMTAFMGKAKEYEFIADCNKDPYIQKCVTEAFYEAEEAIQREFNFSSKERQDWINGILNIKNTKLKDPISRVAANPMGKLSYHNRFVGPALMCIKHHIVPFYLARGIAYGFLYRDEEDQESIDITNYVQEKGIENAIDKYCGLKEEDWLLKELVKKHYEEAKYRKSLQGE</sequence>
<organism evidence="6 7">
    <name type="scientific">Irregularibacter muris</name>
    <dbReference type="NCBI Taxonomy" id="1796619"/>
    <lineage>
        <taxon>Bacteria</taxon>
        <taxon>Bacillati</taxon>
        <taxon>Bacillota</taxon>
        <taxon>Clostridia</taxon>
        <taxon>Eubacteriales</taxon>
        <taxon>Eubacteriaceae</taxon>
        <taxon>Irregularibacter</taxon>
    </lineage>
</organism>
<evidence type="ECO:0000313" key="7">
    <source>
        <dbReference type="Proteomes" id="UP001205748"/>
    </source>
</evidence>
<dbReference type="GO" id="GO:0008926">
    <property type="term" value="F:mannitol-1-phosphate 5-dehydrogenase activity"/>
    <property type="evidence" value="ECO:0007669"/>
    <property type="project" value="UniProtKB-EC"/>
</dbReference>
<keyword evidence="7" id="KW-1185">Reference proteome</keyword>
<keyword evidence="1" id="KW-0560">Oxidoreductase</keyword>
<dbReference type="AlphaFoldDB" id="A0AAE3HDQ8"/>
<evidence type="ECO:0000259" key="4">
    <source>
        <dbReference type="Pfam" id="PF01232"/>
    </source>
</evidence>
<dbReference type="Pfam" id="PF01232">
    <property type="entry name" value="Mannitol_dh"/>
    <property type="match status" value="1"/>
</dbReference>
<name>A0AAE3HDQ8_9FIRM</name>
<dbReference type="Gene3D" id="3.40.50.720">
    <property type="entry name" value="NAD(P)-binding Rossmann-like Domain"/>
    <property type="match status" value="1"/>
</dbReference>
<dbReference type="SUPFAM" id="SSF51735">
    <property type="entry name" value="NAD(P)-binding Rossmann-fold domains"/>
    <property type="match status" value="1"/>
</dbReference>
<dbReference type="EMBL" id="JANKAS010000003">
    <property type="protein sequence ID" value="MCR1898241.1"/>
    <property type="molecule type" value="Genomic_DNA"/>
</dbReference>
<dbReference type="InterPro" id="IPR013118">
    <property type="entry name" value="Mannitol_DH_C"/>
</dbReference>
<dbReference type="PANTHER" id="PTHR30524:SF0">
    <property type="entry name" value="ALTRONATE OXIDOREDUCTASE-RELATED"/>
    <property type="match status" value="1"/>
</dbReference>
<dbReference type="SUPFAM" id="SSF48179">
    <property type="entry name" value="6-phosphogluconate dehydrogenase C-terminal domain-like"/>
    <property type="match status" value="1"/>
</dbReference>
<comment type="caution">
    <text evidence="6">The sequence shown here is derived from an EMBL/GenBank/DDBJ whole genome shotgun (WGS) entry which is preliminary data.</text>
</comment>
<dbReference type="GO" id="GO:0005829">
    <property type="term" value="C:cytosol"/>
    <property type="evidence" value="ECO:0007669"/>
    <property type="project" value="TreeGrafter"/>
</dbReference>
<dbReference type="InterPro" id="IPR013328">
    <property type="entry name" value="6PGD_dom2"/>
</dbReference>
<dbReference type="Pfam" id="PF08125">
    <property type="entry name" value="Mannitol_dh_C"/>
    <property type="match status" value="1"/>
</dbReference>
<evidence type="ECO:0000256" key="2">
    <source>
        <dbReference type="ARBA" id="ARBA00023027"/>
    </source>
</evidence>
<feature type="domain" description="Mannitol dehydrogenase N-terminal" evidence="4">
    <location>
        <begin position="7"/>
        <end position="184"/>
    </location>
</feature>
<evidence type="ECO:0000256" key="3">
    <source>
        <dbReference type="ARBA" id="ARBA00048615"/>
    </source>
</evidence>
<evidence type="ECO:0000256" key="1">
    <source>
        <dbReference type="ARBA" id="ARBA00023002"/>
    </source>
</evidence>
<dbReference type="Proteomes" id="UP001205748">
    <property type="component" value="Unassembled WGS sequence"/>
</dbReference>
<dbReference type="Gene3D" id="1.10.1040.10">
    <property type="entry name" value="N-(1-d-carboxylethyl)-l-norvaline Dehydrogenase, domain 2"/>
    <property type="match status" value="1"/>
</dbReference>